<dbReference type="Proteomes" id="UP000276834">
    <property type="component" value="Unassembled WGS sequence"/>
</dbReference>
<evidence type="ECO:0000313" key="1">
    <source>
        <dbReference type="EMBL" id="RLV92058.1"/>
    </source>
</evidence>
<organism evidence="1 2">
    <name type="scientific">Chloebia gouldiae</name>
    <name type="common">Gouldian finch</name>
    <name type="synonym">Erythrura gouldiae</name>
    <dbReference type="NCBI Taxonomy" id="44316"/>
    <lineage>
        <taxon>Eukaryota</taxon>
        <taxon>Metazoa</taxon>
        <taxon>Chordata</taxon>
        <taxon>Craniata</taxon>
        <taxon>Vertebrata</taxon>
        <taxon>Euteleostomi</taxon>
        <taxon>Archelosauria</taxon>
        <taxon>Archosauria</taxon>
        <taxon>Dinosauria</taxon>
        <taxon>Saurischia</taxon>
        <taxon>Theropoda</taxon>
        <taxon>Coelurosauria</taxon>
        <taxon>Aves</taxon>
        <taxon>Neognathae</taxon>
        <taxon>Neoaves</taxon>
        <taxon>Telluraves</taxon>
        <taxon>Australaves</taxon>
        <taxon>Passeriformes</taxon>
        <taxon>Passeroidea</taxon>
        <taxon>Passeridae</taxon>
        <taxon>Chloebia</taxon>
    </lineage>
</organism>
<accession>A0A3L8RZL2</accession>
<name>A0A3L8RZL2_CHLGU</name>
<keyword evidence="2" id="KW-1185">Reference proteome</keyword>
<gene>
    <name evidence="1" type="ORF">DV515_00013895</name>
</gene>
<dbReference type="EMBL" id="QUSF01000104">
    <property type="protein sequence ID" value="RLV92058.1"/>
    <property type="molecule type" value="Genomic_DNA"/>
</dbReference>
<reference evidence="1 2" key="1">
    <citation type="journal article" date="2018" name="Proc. R. Soc. B">
        <title>A non-coding region near Follistatin controls head colour polymorphism in the Gouldian finch.</title>
        <authorList>
            <person name="Toomey M.B."/>
            <person name="Marques C.I."/>
            <person name="Andrade P."/>
            <person name="Araujo P.M."/>
            <person name="Sabatino S."/>
            <person name="Gazda M.A."/>
            <person name="Afonso S."/>
            <person name="Lopes R.J."/>
            <person name="Corbo J.C."/>
            <person name="Carneiro M."/>
        </authorList>
    </citation>
    <scope>NUCLEOTIDE SEQUENCE [LARGE SCALE GENOMIC DNA]</scope>
    <source>
        <strain evidence="1">Red01</strain>
        <tissue evidence="1">Muscle</tissue>
    </source>
</reference>
<protein>
    <submittedName>
        <fullName evidence="1">Uncharacterized protein</fullName>
    </submittedName>
</protein>
<sequence length="72" mass="7898">MELLEQRSLWGAPGAVSWKDGGSCWQGPGDHLDTHLDTWSIAQRRCRGTNLCAGKQQPNSAGRVEMGLCRCI</sequence>
<evidence type="ECO:0000313" key="2">
    <source>
        <dbReference type="Proteomes" id="UP000276834"/>
    </source>
</evidence>
<comment type="caution">
    <text evidence="1">The sequence shown here is derived from an EMBL/GenBank/DDBJ whole genome shotgun (WGS) entry which is preliminary data.</text>
</comment>
<dbReference type="AlphaFoldDB" id="A0A3L8RZL2"/>
<proteinExistence type="predicted"/>